<organism evidence="5 6">
    <name type="scientific">Colletotrichum kahawae</name>
    <name type="common">Coffee berry disease fungus</name>
    <dbReference type="NCBI Taxonomy" id="34407"/>
    <lineage>
        <taxon>Eukaryota</taxon>
        <taxon>Fungi</taxon>
        <taxon>Dikarya</taxon>
        <taxon>Ascomycota</taxon>
        <taxon>Pezizomycotina</taxon>
        <taxon>Sordariomycetes</taxon>
        <taxon>Hypocreomycetidae</taxon>
        <taxon>Glomerellales</taxon>
        <taxon>Glomerellaceae</taxon>
        <taxon>Colletotrichum</taxon>
        <taxon>Colletotrichum gloeosporioides species complex</taxon>
    </lineage>
</organism>
<dbReference type="AlphaFoldDB" id="A0AAD9YIU6"/>
<dbReference type="Pfam" id="PF02826">
    <property type="entry name" value="2-Hacid_dh_C"/>
    <property type="match status" value="2"/>
</dbReference>
<accession>A0AAD9YIU6</accession>
<dbReference type="InterPro" id="IPR006140">
    <property type="entry name" value="D-isomer_DH_NAD-bd"/>
</dbReference>
<feature type="domain" description="D-isomer specific 2-hydroxyacid dehydrogenase NAD-binding" evidence="4">
    <location>
        <begin position="137"/>
        <end position="201"/>
    </location>
</feature>
<dbReference type="CDD" id="cd12163">
    <property type="entry name" value="2-Hacid_dh_5"/>
    <property type="match status" value="1"/>
</dbReference>
<keyword evidence="6" id="KW-1185">Reference proteome</keyword>
<dbReference type="Proteomes" id="UP001281614">
    <property type="component" value="Unassembled WGS sequence"/>
</dbReference>
<name>A0AAD9YIU6_COLKA</name>
<feature type="compositionally biased region" description="Basic and acidic residues" evidence="3">
    <location>
        <begin position="199"/>
        <end position="208"/>
    </location>
</feature>
<dbReference type="EMBL" id="VYYT01000135">
    <property type="protein sequence ID" value="KAK2764717.1"/>
    <property type="molecule type" value="Genomic_DNA"/>
</dbReference>
<dbReference type="Gene3D" id="3.40.50.720">
    <property type="entry name" value="NAD(P)-binding Rossmann-like Domain"/>
    <property type="match status" value="2"/>
</dbReference>
<evidence type="ECO:0000256" key="3">
    <source>
        <dbReference type="SAM" id="MobiDB-lite"/>
    </source>
</evidence>
<dbReference type="InterPro" id="IPR036291">
    <property type="entry name" value="NAD(P)-bd_dom_sf"/>
</dbReference>
<keyword evidence="1" id="KW-0560">Oxidoreductase</keyword>
<evidence type="ECO:0000256" key="2">
    <source>
        <dbReference type="ARBA" id="ARBA00023027"/>
    </source>
</evidence>
<dbReference type="SUPFAM" id="SSF51735">
    <property type="entry name" value="NAD(P)-binding Rossmann-fold domains"/>
    <property type="match status" value="1"/>
</dbReference>
<dbReference type="PANTHER" id="PTHR43333">
    <property type="entry name" value="2-HACID_DH_C DOMAIN-CONTAINING PROTEIN"/>
    <property type="match status" value="1"/>
</dbReference>
<evidence type="ECO:0000313" key="6">
    <source>
        <dbReference type="Proteomes" id="UP001281614"/>
    </source>
</evidence>
<evidence type="ECO:0000256" key="1">
    <source>
        <dbReference type="ARBA" id="ARBA00023002"/>
    </source>
</evidence>
<gene>
    <name evidence="5" type="ORF">CKAH01_04882</name>
</gene>
<evidence type="ECO:0000259" key="4">
    <source>
        <dbReference type="Pfam" id="PF02826"/>
    </source>
</evidence>
<dbReference type="PANTHER" id="PTHR43333:SF1">
    <property type="entry name" value="D-ISOMER SPECIFIC 2-HYDROXYACID DEHYDROGENASE NAD-BINDING DOMAIN-CONTAINING PROTEIN"/>
    <property type="match status" value="1"/>
</dbReference>
<dbReference type="GO" id="GO:0051287">
    <property type="term" value="F:NAD binding"/>
    <property type="evidence" value="ECO:0007669"/>
    <property type="project" value="InterPro"/>
</dbReference>
<proteinExistence type="predicted"/>
<feature type="domain" description="D-isomer specific 2-hydroxyacid dehydrogenase NAD-binding" evidence="4">
    <location>
        <begin position="230"/>
        <end position="327"/>
    </location>
</feature>
<evidence type="ECO:0000313" key="5">
    <source>
        <dbReference type="EMBL" id="KAK2764717.1"/>
    </source>
</evidence>
<sequence>MGSKDFLLILMPWTPDPAWVASLGMPVESRKIGMYQTELPSDISPETWAKVTILFTWKSFPTKEMVPNLKYCQLLSAGCNQILGLPLFEETTIDFCTSNGTHPPQIAEWVFSTFLAFQHHSRPTMKLFMPTTTDASQVPEYLDNQKESKWIDPPSDEDTEDSVGLRVGILGYGCVGRQVAHVAKAFGMSVHAYTLHPRPTPESRKDDSFTEPGLGDPKGEYPSKWFYGKDQLDDFLASDLDLLVITLPLTDQTKGMISREQFQLLSKKKTYVSNAGRGGVINTEDLVDALDNDLIRGAALDVTDPEPLPAEHKLWKYKNVIITPHCAGNSNHYYERVRKILVYNLERRAGGQKLVNVVSRSERY</sequence>
<protein>
    <submittedName>
        <fullName evidence="5">D-isomer specific 2-hydroxyacid dehydrogenase</fullName>
    </submittedName>
</protein>
<keyword evidence="2" id="KW-0520">NAD</keyword>
<comment type="caution">
    <text evidence="5">The sequence shown here is derived from an EMBL/GenBank/DDBJ whole genome shotgun (WGS) entry which is preliminary data.</text>
</comment>
<dbReference type="GO" id="GO:0016491">
    <property type="term" value="F:oxidoreductase activity"/>
    <property type="evidence" value="ECO:0007669"/>
    <property type="project" value="UniProtKB-KW"/>
</dbReference>
<feature type="region of interest" description="Disordered" evidence="3">
    <location>
        <begin position="197"/>
        <end position="216"/>
    </location>
</feature>
<reference evidence="5" key="1">
    <citation type="submission" date="2023-02" db="EMBL/GenBank/DDBJ databases">
        <title>Colletotrichum kahawae CIFC_Que2 genome sequencing and assembly.</title>
        <authorList>
            <person name="Baroncelli R."/>
        </authorList>
    </citation>
    <scope>NUCLEOTIDE SEQUENCE</scope>
    <source>
        <strain evidence="5">CIFC_Que2</strain>
    </source>
</reference>
<dbReference type="InterPro" id="IPR029752">
    <property type="entry name" value="D-isomer_DH_CS1"/>
</dbReference>
<dbReference type="PROSITE" id="PS00065">
    <property type="entry name" value="D_2_HYDROXYACID_DH_1"/>
    <property type="match status" value="1"/>
</dbReference>